<dbReference type="EMBL" id="CP017415">
    <property type="protein sequence ID" value="AOU97992.1"/>
    <property type="molecule type" value="Genomic_DNA"/>
</dbReference>
<dbReference type="KEGG" id="aprs:BI364_08455"/>
<dbReference type="SFLD" id="SFLDS00003">
    <property type="entry name" value="Haloacid_Dehalogenase"/>
    <property type="match status" value="1"/>
</dbReference>
<dbReference type="InterPro" id="IPR036412">
    <property type="entry name" value="HAD-like_sf"/>
</dbReference>
<organism evidence="1 2">
    <name type="scientific">Acidihalobacter yilgarnensis</name>
    <dbReference type="NCBI Taxonomy" id="2819280"/>
    <lineage>
        <taxon>Bacteria</taxon>
        <taxon>Pseudomonadati</taxon>
        <taxon>Pseudomonadota</taxon>
        <taxon>Gammaproteobacteria</taxon>
        <taxon>Chromatiales</taxon>
        <taxon>Ectothiorhodospiraceae</taxon>
        <taxon>Acidihalobacter</taxon>
    </lineage>
</organism>
<evidence type="ECO:0008006" key="3">
    <source>
        <dbReference type="Google" id="ProtNLM"/>
    </source>
</evidence>
<dbReference type="GO" id="GO:0008967">
    <property type="term" value="F:phosphoglycolate phosphatase activity"/>
    <property type="evidence" value="ECO:0007669"/>
    <property type="project" value="TreeGrafter"/>
</dbReference>
<dbReference type="Gene3D" id="3.40.50.1000">
    <property type="entry name" value="HAD superfamily/HAD-like"/>
    <property type="match status" value="1"/>
</dbReference>
<gene>
    <name evidence="1" type="ORF">BI364_08455</name>
</gene>
<dbReference type="SFLD" id="SFLDG01129">
    <property type="entry name" value="C1.5:_HAD__Beta-PGM__Phosphata"/>
    <property type="match status" value="1"/>
</dbReference>
<dbReference type="Proteomes" id="UP000095401">
    <property type="component" value="Chromosome"/>
</dbReference>
<dbReference type="InterPro" id="IPR023214">
    <property type="entry name" value="HAD_sf"/>
</dbReference>
<protein>
    <recommendedName>
        <fullName evidence="3">HAD family hydrolase</fullName>
    </recommendedName>
</protein>
<dbReference type="PANTHER" id="PTHR43434:SF24">
    <property type="entry name" value="HYDROLASE-RELATED"/>
    <property type="match status" value="1"/>
</dbReference>
<dbReference type="NCBIfam" id="TIGR01549">
    <property type="entry name" value="HAD-SF-IA-v1"/>
    <property type="match status" value="1"/>
</dbReference>
<sequence length="228" mass="24893">MNRKFSLLVFDWDGTLMDSEARIVASMQTAMRALDLNPLPATDIRRIIGLGIREAVRSLYAEADEHFISRFADAYREAFLQGEGISQRLFPGVHDVLSELEATGYLLAVATGKGRAGLDRGLCETGLTPRFHATRCADESFSKPHPAMIEALMRVCGVMPEHTLMIGDTTFDLEMARNAGVASVGVSYGVHSVSDLRALDPLVILDCISALPSWLQSNHRGTETAKIA</sequence>
<name>A0A1D8INE9_9GAMM</name>
<dbReference type="GO" id="GO:0005829">
    <property type="term" value="C:cytosol"/>
    <property type="evidence" value="ECO:0007669"/>
    <property type="project" value="TreeGrafter"/>
</dbReference>
<keyword evidence="2" id="KW-1185">Reference proteome</keyword>
<dbReference type="InterPro" id="IPR023198">
    <property type="entry name" value="PGP-like_dom2"/>
</dbReference>
<dbReference type="AlphaFoldDB" id="A0A1D8INE9"/>
<evidence type="ECO:0000313" key="1">
    <source>
        <dbReference type="EMBL" id="AOU97992.1"/>
    </source>
</evidence>
<dbReference type="RefSeq" id="WP_070078368.1">
    <property type="nucleotide sequence ID" value="NZ_CP017415.1"/>
</dbReference>
<reference evidence="2" key="1">
    <citation type="submission" date="2016-09" db="EMBL/GenBank/DDBJ databases">
        <title>Acidihalobacter prosperus F5.</title>
        <authorList>
            <person name="Khaleque H.N."/>
            <person name="Ramsay J.P."/>
            <person name="Kaksonen A.H."/>
            <person name="Boxall N.J."/>
            <person name="Watkin E.L.J."/>
        </authorList>
    </citation>
    <scope>NUCLEOTIDE SEQUENCE [LARGE SCALE GENOMIC DNA]</scope>
    <source>
        <strain evidence="2">F5</strain>
    </source>
</reference>
<dbReference type="InterPro" id="IPR006439">
    <property type="entry name" value="HAD-SF_hydro_IA"/>
</dbReference>
<dbReference type="Gene3D" id="1.10.150.240">
    <property type="entry name" value="Putative phosphatase, domain 2"/>
    <property type="match status" value="1"/>
</dbReference>
<evidence type="ECO:0000313" key="2">
    <source>
        <dbReference type="Proteomes" id="UP000095401"/>
    </source>
</evidence>
<dbReference type="InterPro" id="IPR041492">
    <property type="entry name" value="HAD_2"/>
</dbReference>
<dbReference type="SFLD" id="SFLDG01135">
    <property type="entry name" value="C1.5.6:_HAD__Beta-PGM__Phospha"/>
    <property type="match status" value="1"/>
</dbReference>
<dbReference type="InterPro" id="IPR050155">
    <property type="entry name" value="HAD-like_hydrolase_sf"/>
</dbReference>
<proteinExistence type="predicted"/>
<dbReference type="Pfam" id="PF13419">
    <property type="entry name" value="HAD_2"/>
    <property type="match status" value="1"/>
</dbReference>
<dbReference type="SUPFAM" id="SSF56784">
    <property type="entry name" value="HAD-like"/>
    <property type="match status" value="1"/>
</dbReference>
<dbReference type="PANTHER" id="PTHR43434">
    <property type="entry name" value="PHOSPHOGLYCOLATE PHOSPHATASE"/>
    <property type="match status" value="1"/>
</dbReference>
<dbReference type="GO" id="GO:0006281">
    <property type="term" value="P:DNA repair"/>
    <property type="evidence" value="ECO:0007669"/>
    <property type="project" value="TreeGrafter"/>
</dbReference>
<accession>A0A1D8INE9</accession>